<sequence length="400" mass="43794">QNPIPLGNILLFTQRGGLNMRSFEFDVMADSYVSVDRNLVADHMTQTGIIQVAFQNGRPDILWGVKNNGDVVGVTFKAKEDVSGWHRHTFGGTDAKAKSVAVIAMPNAHDQVWFVIERTINGIIRRYVEFFEDEPVIPEFEDFYTGAANKVSDLNTYQNAMFEIQKEYIHLDSALTYDGTFAGIIAGATMTPAATTGTGITFTASAAVFTSSDVGREIWKKAIDGVGEGRAEITAYTDTTHVDCRIKKAFNNTVVMAVGNWYLTTASLSGIDHLEGETISVVTDGSKHTQQTVLNGSISLDQQSSKVHIGLGYIGLLKSLNIEGGAANFGSAQSRLRNIEYTTIKFFNSLGARVGTDRYNLEQLSFRSSAHATNRPSPLFSGNFPAIFPEGTEIEKHFYV</sequence>
<dbReference type="EMBL" id="LAZR01054240">
    <property type="protein sequence ID" value="KKK78981.1"/>
    <property type="molecule type" value="Genomic_DNA"/>
</dbReference>
<dbReference type="AlphaFoldDB" id="A0A0F9B354"/>
<reference evidence="1" key="1">
    <citation type="journal article" date="2015" name="Nature">
        <title>Complex archaea that bridge the gap between prokaryotes and eukaryotes.</title>
        <authorList>
            <person name="Spang A."/>
            <person name="Saw J.H."/>
            <person name="Jorgensen S.L."/>
            <person name="Zaremba-Niedzwiedzka K."/>
            <person name="Martijn J."/>
            <person name="Lind A.E."/>
            <person name="van Eijk R."/>
            <person name="Schleper C."/>
            <person name="Guy L."/>
            <person name="Ettema T.J."/>
        </authorList>
    </citation>
    <scope>NUCLEOTIDE SEQUENCE</scope>
</reference>
<name>A0A0F9B354_9ZZZZ</name>
<comment type="caution">
    <text evidence="1">The sequence shown here is derived from an EMBL/GenBank/DDBJ whole genome shotgun (WGS) entry which is preliminary data.</text>
</comment>
<proteinExistence type="predicted"/>
<feature type="non-terminal residue" evidence="1">
    <location>
        <position position="400"/>
    </location>
</feature>
<evidence type="ECO:0000313" key="1">
    <source>
        <dbReference type="EMBL" id="KKK78981.1"/>
    </source>
</evidence>
<feature type="non-terminal residue" evidence="1">
    <location>
        <position position="1"/>
    </location>
</feature>
<organism evidence="1">
    <name type="scientific">marine sediment metagenome</name>
    <dbReference type="NCBI Taxonomy" id="412755"/>
    <lineage>
        <taxon>unclassified sequences</taxon>
        <taxon>metagenomes</taxon>
        <taxon>ecological metagenomes</taxon>
    </lineage>
</organism>
<accession>A0A0F9B354</accession>
<protein>
    <submittedName>
        <fullName evidence="1">Uncharacterized protein</fullName>
    </submittedName>
</protein>
<gene>
    <name evidence="1" type="ORF">LCGC14_2838100</name>
</gene>